<dbReference type="Proteomes" id="UP000887579">
    <property type="component" value="Unplaced"/>
</dbReference>
<sequence>MVEAQTIARGASAFLCFCIYMLLCCGMIESWRTLHNEVDMENKLIRTRTRIGWNGVTIPNNTGLFSRRLSPENLPMRFNITKNDAIIFSCKECGLVEHVGFVGDTLMLAMFCTALIFYILNFLFLLFCRAKSCCIVPYFCILASICMLIGIIVFCCYYNELYISHENENPMPEAKREELKSEFDISVHDYYISFPFFLVTTFSVGFYLTVAAFLANILAFVVAIFAAIETKNLLLSST</sequence>
<proteinExistence type="predicted"/>
<accession>A0AC34G503</accession>
<dbReference type="WBParaSite" id="ES5_v2.g24895.t1">
    <property type="protein sequence ID" value="ES5_v2.g24895.t1"/>
    <property type="gene ID" value="ES5_v2.g24895"/>
</dbReference>
<name>A0AC34G503_9BILA</name>
<evidence type="ECO:0000313" key="2">
    <source>
        <dbReference type="WBParaSite" id="ES5_v2.g24895.t1"/>
    </source>
</evidence>
<evidence type="ECO:0000313" key="1">
    <source>
        <dbReference type="Proteomes" id="UP000887579"/>
    </source>
</evidence>
<organism evidence="1 2">
    <name type="scientific">Panagrolaimus sp. ES5</name>
    <dbReference type="NCBI Taxonomy" id="591445"/>
    <lineage>
        <taxon>Eukaryota</taxon>
        <taxon>Metazoa</taxon>
        <taxon>Ecdysozoa</taxon>
        <taxon>Nematoda</taxon>
        <taxon>Chromadorea</taxon>
        <taxon>Rhabditida</taxon>
        <taxon>Tylenchina</taxon>
        <taxon>Panagrolaimomorpha</taxon>
        <taxon>Panagrolaimoidea</taxon>
        <taxon>Panagrolaimidae</taxon>
        <taxon>Panagrolaimus</taxon>
    </lineage>
</organism>
<protein>
    <submittedName>
        <fullName evidence="2">Uncharacterized protein</fullName>
    </submittedName>
</protein>
<reference evidence="2" key="1">
    <citation type="submission" date="2022-11" db="UniProtKB">
        <authorList>
            <consortium name="WormBaseParasite"/>
        </authorList>
    </citation>
    <scope>IDENTIFICATION</scope>
</reference>